<dbReference type="FunFam" id="2.60.40.60:FF:000020">
    <property type="entry name" value="Dachsous cadherin-related 1b"/>
    <property type="match status" value="1"/>
</dbReference>
<dbReference type="GO" id="GO:0048589">
    <property type="term" value="P:developmental growth"/>
    <property type="evidence" value="ECO:0007669"/>
    <property type="project" value="UniProtKB-ARBA"/>
</dbReference>
<feature type="domain" description="Cadherin" evidence="16">
    <location>
        <begin position="1174"/>
        <end position="1283"/>
    </location>
</feature>
<dbReference type="FunFam" id="2.60.40.60:FF:000098">
    <property type="entry name" value="cadherin-23 isoform X1"/>
    <property type="match status" value="1"/>
</dbReference>
<feature type="domain" description="Cadherin" evidence="16">
    <location>
        <begin position="1401"/>
        <end position="1518"/>
    </location>
</feature>
<evidence type="ECO:0000256" key="12">
    <source>
        <dbReference type="ARBA" id="ARBA00023180"/>
    </source>
</evidence>
<evidence type="ECO:0000313" key="18">
    <source>
        <dbReference type="Proteomes" id="UP000827092"/>
    </source>
</evidence>
<dbReference type="GO" id="GO:0007156">
    <property type="term" value="P:homophilic cell adhesion via plasma membrane adhesion molecules"/>
    <property type="evidence" value="ECO:0007669"/>
    <property type="project" value="InterPro"/>
</dbReference>
<dbReference type="InterPro" id="IPR002126">
    <property type="entry name" value="Cadherin-like_dom"/>
</dbReference>
<keyword evidence="18" id="KW-1185">Reference proteome</keyword>
<dbReference type="FunFam" id="2.60.40.60:FF:000039">
    <property type="entry name" value="FAT atypical cadherin 3"/>
    <property type="match status" value="1"/>
</dbReference>
<evidence type="ECO:0000256" key="5">
    <source>
        <dbReference type="ARBA" id="ARBA00022729"/>
    </source>
</evidence>
<evidence type="ECO:0000313" key="17">
    <source>
        <dbReference type="EMBL" id="KAG8185454.1"/>
    </source>
</evidence>
<dbReference type="Pfam" id="PF00028">
    <property type="entry name" value="Cadherin"/>
    <property type="match status" value="11"/>
</dbReference>
<dbReference type="EMBL" id="JAFNEN010000335">
    <property type="protein sequence ID" value="KAG8185454.1"/>
    <property type="molecule type" value="Genomic_DNA"/>
</dbReference>
<dbReference type="GO" id="GO:0001736">
    <property type="term" value="P:establishment of planar polarity"/>
    <property type="evidence" value="ECO:0007669"/>
    <property type="project" value="UniProtKB-ARBA"/>
</dbReference>
<evidence type="ECO:0000256" key="6">
    <source>
        <dbReference type="ARBA" id="ARBA00022737"/>
    </source>
</evidence>
<evidence type="ECO:0000256" key="11">
    <source>
        <dbReference type="ARBA" id="ARBA00023157"/>
    </source>
</evidence>
<feature type="domain" description="Cadherin" evidence="16">
    <location>
        <begin position="144"/>
        <end position="260"/>
    </location>
</feature>
<dbReference type="PANTHER" id="PTHR24026">
    <property type="entry name" value="FAT ATYPICAL CADHERIN-RELATED"/>
    <property type="match status" value="1"/>
</dbReference>
<dbReference type="GO" id="GO:0007424">
    <property type="term" value="P:open tracheal system development"/>
    <property type="evidence" value="ECO:0007669"/>
    <property type="project" value="UniProtKB-ARBA"/>
</dbReference>
<evidence type="ECO:0000256" key="3">
    <source>
        <dbReference type="ARBA" id="ARBA00022536"/>
    </source>
</evidence>
<comment type="caution">
    <text evidence="17">The sequence shown here is derived from an EMBL/GenBank/DDBJ whole genome shotgun (WGS) entry which is preliminary data.</text>
</comment>
<keyword evidence="9 15" id="KW-1133">Transmembrane helix</keyword>
<dbReference type="InterPro" id="IPR015919">
    <property type="entry name" value="Cadherin-like_sf"/>
</dbReference>
<feature type="domain" description="Cadherin" evidence="16">
    <location>
        <begin position="1064"/>
        <end position="1173"/>
    </location>
</feature>
<evidence type="ECO:0000256" key="13">
    <source>
        <dbReference type="ARBA" id="ARBA00059331"/>
    </source>
</evidence>
<dbReference type="GO" id="GO:0008104">
    <property type="term" value="P:intracellular protein localization"/>
    <property type="evidence" value="ECO:0007669"/>
    <property type="project" value="UniProtKB-ARBA"/>
</dbReference>
<feature type="transmembrane region" description="Helical" evidence="15">
    <location>
        <begin position="1741"/>
        <end position="1765"/>
    </location>
</feature>
<dbReference type="SUPFAM" id="SSF49313">
    <property type="entry name" value="Cadherin-like"/>
    <property type="match status" value="14"/>
</dbReference>
<keyword evidence="7 14" id="KW-0106">Calcium</keyword>
<dbReference type="PROSITE" id="PS50268">
    <property type="entry name" value="CADHERIN_2"/>
    <property type="match status" value="14"/>
</dbReference>
<keyword evidence="6" id="KW-0677">Repeat</keyword>
<keyword evidence="12" id="KW-0325">Glycoprotein</keyword>
<protein>
    <recommendedName>
        <fullName evidence="16">Cadherin domain-containing protein</fullName>
    </recommendedName>
</protein>
<dbReference type="GO" id="GO:0007163">
    <property type="term" value="P:establishment or maintenance of cell polarity"/>
    <property type="evidence" value="ECO:0007669"/>
    <property type="project" value="UniProtKB-ARBA"/>
</dbReference>
<dbReference type="GO" id="GO:0048513">
    <property type="term" value="P:animal organ development"/>
    <property type="evidence" value="ECO:0007669"/>
    <property type="project" value="UniProtKB-ARBA"/>
</dbReference>
<dbReference type="FunFam" id="2.60.40.60:FF:000118">
    <property type="entry name" value="protocadherin Fat 4"/>
    <property type="match status" value="1"/>
</dbReference>
<dbReference type="InterPro" id="IPR020894">
    <property type="entry name" value="Cadherin_CS"/>
</dbReference>
<evidence type="ECO:0000256" key="2">
    <source>
        <dbReference type="ARBA" id="ARBA00022475"/>
    </source>
</evidence>
<dbReference type="GO" id="GO:0005509">
    <property type="term" value="F:calcium ion binding"/>
    <property type="evidence" value="ECO:0007669"/>
    <property type="project" value="UniProtKB-UniRule"/>
</dbReference>
<keyword evidence="10 15" id="KW-0472">Membrane</keyword>
<comment type="subcellular location">
    <subcellularLocation>
        <location evidence="1">Cell membrane</location>
        <topology evidence="1">Single-pass type I membrane protein</topology>
    </subcellularLocation>
</comment>
<keyword evidence="4 15" id="KW-0812">Transmembrane</keyword>
<dbReference type="FunFam" id="2.60.40.60:FF:000033">
    <property type="entry name" value="FAT atypical cadherin 1"/>
    <property type="match status" value="1"/>
</dbReference>
<dbReference type="Proteomes" id="UP000827092">
    <property type="component" value="Unassembled WGS sequence"/>
</dbReference>
<comment type="function">
    <text evidence="13">Cadherins are calcium-dependent cell adhesion proteins. They preferentially interact with themselves in a homophilic manner in connecting cells.</text>
</comment>
<dbReference type="PRINTS" id="PR00205">
    <property type="entry name" value="CADHERIN"/>
</dbReference>
<reference evidence="17 18" key="1">
    <citation type="journal article" date="2022" name="Nat. Ecol. Evol.">
        <title>A masculinizing supergene underlies an exaggerated male reproductive morph in a spider.</title>
        <authorList>
            <person name="Hendrickx F."/>
            <person name="De Corte Z."/>
            <person name="Sonet G."/>
            <person name="Van Belleghem S.M."/>
            <person name="Kostlbacher S."/>
            <person name="Vangestel C."/>
        </authorList>
    </citation>
    <scope>NUCLEOTIDE SEQUENCE [LARGE SCALE GENOMIC DNA]</scope>
    <source>
        <strain evidence="17">W744_W776</strain>
    </source>
</reference>
<keyword evidence="3" id="KW-0245">EGF-like domain</keyword>
<evidence type="ECO:0000256" key="14">
    <source>
        <dbReference type="PROSITE-ProRule" id="PRU00043"/>
    </source>
</evidence>
<dbReference type="SMART" id="SM00112">
    <property type="entry name" value="CA"/>
    <property type="match status" value="14"/>
</dbReference>
<dbReference type="FunFam" id="2.60.40.60:FF:000266">
    <property type="entry name" value="Cadherin 23"/>
    <property type="match status" value="1"/>
</dbReference>
<dbReference type="PANTHER" id="PTHR24026:SF136">
    <property type="entry name" value="PROTOCADHERIN-23"/>
    <property type="match status" value="1"/>
</dbReference>
<evidence type="ECO:0000256" key="15">
    <source>
        <dbReference type="SAM" id="Phobius"/>
    </source>
</evidence>
<dbReference type="FunFam" id="2.60.40.60:FF:000013">
    <property type="entry name" value="Cadherin EGF LAG seven-pass G-type receptor"/>
    <property type="match status" value="1"/>
</dbReference>
<organism evidence="17 18">
    <name type="scientific">Oedothorax gibbosus</name>
    <dbReference type="NCBI Taxonomy" id="931172"/>
    <lineage>
        <taxon>Eukaryota</taxon>
        <taxon>Metazoa</taxon>
        <taxon>Ecdysozoa</taxon>
        <taxon>Arthropoda</taxon>
        <taxon>Chelicerata</taxon>
        <taxon>Arachnida</taxon>
        <taxon>Araneae</taxon>
        <taxon>Araneomorphae</taxon>
        <taxon>Entelegynae</taxon>
        <taxon>Araneoidea</taxon>
        <taxon>Linyphiidae</taxon>
        <taxon>Erigoninae</taxon>
        <taxon>Oedothorax</taxon>
    </lineage>
</organism>
<feature type="domain" description="Cadherin" evidence="16">
    <location>
        <begin position="382"/>
        <end position="497"/>
    </location>
</feature>
<feature type="domain" description="Cadherin" evidence="16">
    <location>
        <begin position="1294"/>
        <end position="1396"/>
    </location>
</feature>
<dbReference type="CDD" id="cd11304">
    <property type="entry name" value="Cadherin_repeat"/>
    <property type="match status" value="14"/>
</dbReference>
<sequence length="1824" mass="200553">MDALVKKHQDTIMTHIFLVFIVSTLLATKCSGQINRPPEFLKGGDMDNFSLKEDTAVGSSVYTLRARDPEGTRVHYYISGDSLTVERDSGVVRLIRPLDRETEGRAEVIVSITDEGFAGTQPNTISIRKEIVILDQNDNSPKFQNAPYSFSIEETANPGSVVYKDIIVTDADIGENAKIKLSCLNDVTPAACQKFEIRSVAIREGRIRGEIILTEPIDFEEHTSYTMSVLAEDQAEFGRLKSTTNIVINVKDIQDQPPIFQNAPFTATVLENSAPGTSVLNLAVRDGDAGDPRNMLLRIENDVNEHFQLGPISTDDRKVLMTTLQTKNPIDREDQDILDNGGLYVFQIVAVELVDGRPTGESTTANVTIVIGDVNDQAPVFNEREFNVTISEDIGVNIPLPGLNMVVTDMDVGDNAKFNLVLENILNAEDMYAVFPAVAIGRTPVIVRVTNTNELDYEKPEKRMFIFRIKAVQEGFQSDSATVTVLLTDSNDNAPLFQKDQYVLHVPENAIPGSSIITLPAFDADSGSYGRITYSLKGFGSDKFEVIPDTGEIKVSECGQATCLDYEAQKSYSLTYEAQDGGGRVTAVNLFVEITDVNDNAPHFTKDVYTREVLENTGKILPPLFIKATDSDGSSQGNGKVTYKIISSELADPSAIHIDPETGEISLNRPLKHIETPLGTGLLNIIIQATDQGEPPISTTAKLVLKVKKENDGAPEFVNLPYRTEVKENAMGGTSVIKIVASDPDGPDSGINYFIHSGAKDNFVLDQKSGLLTVAPGADLDRDMYGLDYNIIVQAVDSGSPVHQTATATVSITVEDVNNKPPKFTEDSYVKYIPESTSIGEEVLTVVATDPDEDAKLRYSIVEPITARDKTGSLVTSSSYSYKTAFRIDGTTGKIIVNQPLEYNSASVIIFTAEAVDLNAVDITFGKQQKASVEVTIYVRADGEMNPVFSPPWTQTNNVIEITVPEETLIGSTLLTLSARDPLTHAVVNNFEKMSGSDPDNYVSVSPVSGVVALNRRLDFESLPKKFISFKVKAIIGEAKSQRSSEATIVVNVQDINDNSPVFSQNSYTTSISESVKFPQSILTVIASDKDSQEGFGTIKYSISGDGNDVFNIDETSGTISIKENATLDREKQGAYNLQITATDNPKGLANQRRTSIIVVIKILDENDNAPKFSQEIYTAFIPENVPTAFSVVTVKATDADNEKNGEVHYLLQEEGNQPVSFFAVDPESGVVSVVRALSGRGRSEPYTIIIQAMDKGNPPLSSICHLLVVVGDISTNDGVPQFIRPTAGEFAYIHENVTVGTEVFQVVAFDPDNSNTANGKVAYKLLDDQSSEASNYEFVIDAATGVIRTQAPLDREKKENYTMIVVAHDFGFPPQEAHRVLRIFVLDVDDSEPQFQRPLKSQPIEIILKEEEPVGTVAGILKAVDNDTGINSVIDYYILSGNDNDVFSIRRSDKNQGELVIQKRIDREVIDKLTLTIKVSKPSEPVTKFGEPYNYQDLSQTQVTIIVEDIDDNPPAFDTTSYVLGARGNTQVDTELVTLHASDPDASSSPIMYSIRNITFVGSSAQENPQFQDVFHVNPVSGVLSNNEALGKYVGGHFEISVAAKSSQDTHYVALATVKIFVLKDRDLLKFVFYKRPNEIRELIPEFEKALKLAVAQPISLNIYDTNFYARNDGSLDFESTSSCFQLLENDVIIEPKKVMKILNKAKSPSVRELYSNYSLVAIENCATSREVYKMLWSEIVVLIVAALIAFVSFILCILICCMYSSYKKKLKRISYFQNVYLTENGGHPPILSPAEQQRIYEWQEMNAPLADAASFRSYPTLR</sequence>
<name>A0AAV6UP10_9ARAC</name>
<dbReference type="GO" id="GO:0030855">
    <property type="term" value="P:epithelial cell differentiation"/>
    <property type="evidence" value="ECO:0007669"/>
    <property type="project" value="UniProtKB-ARBA"/>
</dbReference>
<evidence type="ECO:0000256" key="9">
    <source>
        <dbReference type="ARBA" id="ARBA00022989"/>
    </source>
</evidence>
<evidence type="ECO:0000259" key="16">
    <source>
        <dbReference type="PROSITE" id="PS50268"/>
    </source>
</evidence>
<feature type="domain" description="Cadherin" evidence="16">
    <location>
        <begin position="956"/>
        <end position="1063"/>
    </location>
</feature>
<evidence type="ECO:0000256" key="10">
    <source>
        <dbReference type="ARBA" id="ARBA00023136"/>
    </source>
</evidence>
<evidence type="ECO:0000256" key="7">
    <source>
        <dbReference type="ARBA" id="ARBA00022837"/>
    </source>
</evidence>
<feature type="domain" description="Cadherin" evidence="16">
    <location>
        <begin position="825"/>
        <end position="949"/>
    </location>
</feature>
<feature type="domain" description="Cadherin" evidence="16">
    <location>
        <begin position="49"/>
        <end position="143"/>
    </location>
</feature>
<dbReference type="GO" id="GO:0005886">
    <property type="term" value="C:plasma membrane"/>
    <property type="evidence" value="ECO:0007669"/>
    <property type="project" value="UniProtKB-SubCell"/>
</dbReference>
<feature type="domain" description="Cadherin" evidence="16">
    <location>
        <begin position="1519"/>
        <end position="1648"/>
    </location>
</feature>
<feature type="domain" description="Cadherin" evidence="16">
    <location>
        <begin position="498"/>
        <end position="604"/>
    </location>
</feature>
<dbReference type="Gene3D" id="2.60.40.60">
    <property type="entry name" value="Cadherins"/>
    <property type="match status" value="14"/>
</dbReference>
<evidence type="ECO:0000256" key="8">
    <source>
        <dbReference type="ARBA" id="ARBA00022889"/>
    </source>
</evidence>
<keyword evidence="11" id="KW-1015">Disulfide bond</keyword>
<accession>A0AAV6UP10</accession>
<feature type="domain" description="Cadherin" evidence="16">
    <location>
        <begin position="605"/>
        <end position="717"/>
    </location>
</feature>
<feature type="domain" description="Cadherin" evidence="16">
    <location>
        <begin position="718"/>
        <end position="824"/>
    </location>
</feature>
<proteinExistence type="predicted"/>
<gene>
    <name evidence="17" type="ORF">JTE90_022385</name>
</gene>
<dbReference type="PROSITE" id="PS00232">
    <property type="entry name" value="CADHERIN_1"/>
    <property type="match status" value="5"/>
</dbReference>
<evidence type="ECO:0000256" key="1">
    <source>
        <dbReference type="ARBA" id="ARBA00004251"/>
    </source>
</evidence>
<feature type="domain" description="Cadherin" evidence="16">
    <location>
        <begin position="261"/>
        <end position="381"/>
    </location>
</feature>
<keyword evidence="8" id="KW-0130">Cell adhesion</keyword>
<keyword evidence="2" id="KW-1003">Cell membrane</keyword>
<keyword evidence="5" id="KW-0732">Signal</keyword>
<evidence type="ECO:0000256" key="4">
    <source>
        <dbReference type="ARBA" id="ARBA00022692"/>
    </source>
</evidence>